<dbReference type="STRING" id="589385.SAMN05421504_11038"/>
<evidence type="ECO:0000313" key="1">
    <source>
        <dbReference type="EMBL" id="SDZ15915.1"/>
    </source>
</evidence>
<proteinExistence type="predicted"/>
<reference evidence="1 2" key="1">
    <citation type="submission" date="2016-10" db="EMBL/GenBank/DDBJ databases">
        <authorList>
            <person name="de Groot N.N."/>
        </authorList>
    </citation>
    <scope>NUCLEOTIDE SEQUENCE [LARGE SCALE GENOMIC DNA]</scope>
    <source>
        <strain evidence="1 2">CPCC 202699</strain>
    </source>
</reference>
<protein>
    <submittedName>
        <fullName evidence="1">Uncharacterized protein</fullName>
    </submittedName>
</protein>
<name>A0A1H3QSD2_9PSEU</name>
<sequence>MGPISEEERPHIEAMKRAMRAGFRAVPLADAPVIHAERWRQESVDTYTISSMTSATAARWRVNDYGDNEKDPLWQTTGTVAEVIVAVLALR</sequence>
<dbReference type="AlphaFoldDB" id="A0A1H3QSD2"/>
<dbReference type="OrthoDB" id="3634287at2"/>
<dbReference type="Proteomes" id="UP000199515">
    <property type="component" value="Unassembled WGS sequence"/>
</dbReference>
<keyword evidence="2" id="KW-1185">Reference proteome</keyword>
<dbReference type="EMBL" id="FNON01000010">
    <property type="protein sequence ID" value="SDZ15915.1"/>
    <property type="molecule type" value="Genomic_DNA"/>
</dbReference>
<organism evidence="1 2">
    <name type="scientific">Amycolatopsis xylanica</name>
    <dbReference type="NCBI Taxonomy" id="589385"/>
    <lineage>
        <taxon>Bacteria</taxon>
        <taxon>Bacillati</taxon>
        <taxon>Actinomycetota</taxon>
        <taxon>Actinomycetes</taxon>
        <taxon>Pseudonocardiales</taxon>
        <taxon>Pseudonocardiaceae</taxon>
        <taxon>Amycolatopsis</taxon>
    </lineage>
</organism>
<dbReference type="RefSeq" id="WP_091296957.1">
    <property type="nucleotide sequence ID" value="NZ_FNON01000010.1"/>
</dbReference>
<gene>
    <name evidence="1" type="ORF">SAMN05421504_11038</name>
</gene>
<evidence type="ECO:0000313" key="2">
    <source>
        <dbReference type="Proteomes" id="UP000199515"/>
    </source>
</evidence>
<accession>A0A1H3QSD2</accession>